<evidence type="ECO:0000313" key="2">
    <source>
        <dbReference type="EMBL" id="OIW33969.1"/>
    </source>
</evidence>
<keyword evidence="3" id="KW-1185">Reference proteome</keyword>
<protein>
    <recommendedName>
        <fullName evidence="4">CENP-V/GFA domain-containing protein</fullName>
    </recommendedName>
</protein>
<dbReference type="Proteomes" id="UP000182658">
    <property type="component" value="Unassembled WGS sequence"/>
</dbReference>
<evidence type="ECO:0000313" key="3">
    <source>
        <dbReference type="Proteomes" id="UP000182658"/>
    </source>
</evidence>
<sequence>MSFQRPLRGRCQCGRNRYIIHMPEDANEVARVLFNSHPHQRKAPHSPANQPSAGVFQASPLAAFLRVPLEWYRSATFAFFPDETNAMIHRVYTSPREQHAIRHFCGFCGTPLSYWSEQPRTEAEFIQLTLGSLYNEDLGDLEDLGLLPSSDDEADKPQGPVTPADTAGVVAHDVREVVLRPGRETIGGLPWFDTLVEGSRLGRLRHRKGSGRSRDGTVRVEWEVVEYTEDDSGNDTPRSGKRKYDEGEE</sequence>
<dbReference type="STRING" id="1408157.A0A1J7JKQ9"/>
<feature type="non-terminal residue" evidence="2">
    <location>
        <position position="249"/>
    </location>
</feature>
<dbReference type="EMBL" id="KV875094">
    <property type="protein sequence ID" value="OIW33969.1"/>
    <property type="molecule type" value="Genomic_DNA"/>
</dbReference>
<evidence type="ECO:0000256" key="1">
    <source>
        <dbReference type="SAM" id="MobiDB-lite"/>
    </source>
</evidence>
<dbReference type="Gene3D" id="2.170.150.70">
    <property type="match status" value="1"/>
</dbReference>
<name>A0A1J7JKQ9_9PEZI</name>
<gene>
    <name evidence="2" type="ORF">CONLIGDRAFT_543754</name>
</gene>
<feature type="region of interest" description="Disordered" evidence="1">
    <location>
        <begin position="144"/>
        <end position="165"/>
    </location>
</feature>
<dbReference type="InParanoid" id="A0A1J7JKQ9"/>
<feature type="region of interest" description="Disordered" evidence="1">
    <location>
        <begin position="227"/>
        <end position="249"/>
    </location>
</feature>
<organism evidence="2 3">
    <name type="scientific">Coniochaeta ligniaria NRRL 30616</name>
    <dbReference type="NCBI Taxonomy" id="1408157"/>
    <lineage>
        <taxon>Eukaryota</taxon>
        <taxon>Fungi</taxon>
        <taxon>Dikarya</taxon>
        <taxon>Ascomycota</taxon>
        <taxon>Pezizomycotina</taxon>
        <taxon>Sordariomycetes</taxon>
        <taxon>Sordariomycetidae</taxon>
        <taxon>Coniochaetales</taxon>
        <taxon>Coniochaetaceae</taxon>
        <taxon>Coniochaeta</taxon>
    </lineage>
</organism>
<evidence type="ECO:0008006" key="4">
    <source>
        <dbReference type="Google" id="ProtNLM"/>
    </source>
</evidence>
<reference evidence="2 3" key="1">
    <citation type="submission" date="2016-10" db="EMBL/GenBank/DDBJ databases">
        <title>Draft genome sequence of Coniochaeta ligniaria NRRL30616, a lignocellulolytic fungus for bioabatement of inhibitors in plant biomass hydrolysates.</title>
        <authorList>
            <consortium name="DOE Joint Genome Institute"/>
            <person name="Jimenez D.J."/>
            <person name="Hector R.E."/>
            <person name="Riley R."/>
            <person name="Sun H."/>
            <person name="Grigoriev I.V."/>
            <person name="Van Elsas J.D."/>
            <person name="Nichols N.N."/>
        </authorList>
    </citation>
    <scope>NUCLEOTIDE SEQUENCE [LARGE SCALE GENOMIC DNA]</scope>
    <source>
        <strain evidence="2 3">NRRL 30616</strain>
    </source>
</reference>
<dbReference type="AlphaFoldDB" id="A0A1J7JKQ9"/>
<proteinExistence type="predicted"/>
<dbReference type="OrthoDB" id="3907216at2759"/>
<accession>A0A1J7JKQ9</accession>